<feature type="transmembrane region" description="Helical" evidence="1">
    <location>
        <begin position="428"/>
        <end position="447"/>
    </location>
</feature>
<evidence type="ECO:0008006" key="4">
    <source>
        <dbReference type="Google" id="ProtNLM"/>
    </source>
</evidence>
<name>A0A1G5SGD5_9PROT</name>
<feature type="transmembrane region" description="Helical" evidence="1">
    <location>
        <begin position="294"/>
        <end position="315"/>
    </location>
</feature>
<dbReference type="EMBL" id="FMWO01000054">
    <property type="protein sequence ID" value="SCZ85930.1"/>
    <property type="molecule type" value="Genomic_DNA"/>
</dbReference>
<dbReference type="OrthoDB" id="3314392at2"/>
<feature type="transmembrane region" description="Helical" evidence="1">
    <location>
        <begin position="118"/>
        <end position="146"/>
    </location>
</feature>
<accession>A0A1G5SGD5</accession>
<keyword evidence="3" id="KW-1185">Reference proteome</keyword>
<feature type="transmembrane region" description="Helical" evidence="1">
    <location>
        <begin position="459"/>
        <end position="484"/>
    </location>
</feature>
<dbReference type="Proteomes" id="UP000198729">
    <property type="component" value="Unassembled WGS sequence"/>
</dbReference>
<evidence type="ECO:0000256" key="1">
    <source>
        <dbReference type="SAM" id="Phobius"/>
    </source>
</evidence>
<dbReference type="PANTHER" id="PTHR30282">
    <property type="entry name" value="P-AMINOBENZOYL GLUTAMATE TRANSPORTER"/>
    <property type="match status" value="1"/>
</dbReference>
<keyword evidence="1" id="KW-0472">Membrane</keyword>
<feature type="transmembrane region" description="Helical" evidence="1">
    <location>
        <begin position="253"/>
        <end position="274"/>
    </location>
</feature>
<evidence type="ECO:0000313" key="3">
    <source>
        <dbReference type="Proteomes" id="UP000198729"/>
    </source>
</evidence>
<dbReference type="STRING" id="51642.NSMM_460023"/>
<feature type="transmembrane region" description="Helical" evidence="1">
    <location>
        <begin position="366"/>
        <end position="391"/>
    </location>
</feature>
<dbReference type="Pfam" id="PF03806">
    <property type="entry name" value="ABG_transport"/>
    <property type="match status" value="1"/>
</dbReference>
<dbReference type="InterPro" id="IPR004697">
    <property type="entry name" value="AbgT"/>
</dbReference>
<feature type="transmembrane region" description="Helical" evidence="1">
    <location>
        <begin position="398"/>
        <end position="416"/>
    </location>
</feature>
<feature type="transmembrane region" description="Helical" evidence="1">
    <location>
        <begin position="202"/>
        <end position="221"/>
    </location>
</feature>
<feature type="transmembrane region" description="Helical" evidence="1">
    <location>
        <begin position="79"/>
        <end position="106"/>
    </location>
</feature>
<evidence type="ECO:0000313" key="2">
    <source>
        <dbReference type="EMBL" id="SCZ85930.1"/>
    </source>
</evidence>
<dbReference type="GO" id="GO:0015558">
    <property type="term" value="F:secondary active p-aminobenzoyl-glutamate transmembrane transporter activity"/>
    <property type="evidence" value="ECO:0007669"/>
    <property type="project" value="InterPro"/>
</dbReference>
<gene>
    <name evidence="2" type="ORF">NSMM_460023</name>
</gene>
<feature type="transmembrane region" description="Helical" evidence="1">
    <location>
        <begin position="152"/>
        <end position="171"/>
    </location>
</feature>
<proteinExistence type="predicted"/>
<keyword evidence="1" id="KW-0812">Transmembrane</keyword>
<reference evidence="2 3" key="1">
    <citation type="submission" date="2016-10" db="EMBL/GenBank/DDBJ databases">
        <authorList>
            <person name="de Groot N.N."/>
        </authorList>
    </citation>
    <scope>NUCLEOTIDE SEQUENCE [LARGE SCALE GENOMIC DNA]</scope>
    <source>
        <strain evidence="2">1</strain>
    </source>
</reference>
<keyword evidence="1" id="KW-1133">Transmembrane helix</keyword>
<feature type="transmembrane region" description="Helical" evidence="1">
    <location>
        <begin position="20"/>
        <end position="38"/>
    </location>
</feature>
<protein>
    <recommendedName>
        <fullName evidence="4">AbgT transporter</fullName>
    </recommendedName>
</protein>
<feature type="transmembrane region" description="Helical" evidence="1">
    <location>
        <begin position="327"/>
        <end position="346"/>
    </location>
</feature>
<sequence length="503" mass="53806">MNILGLIERTGNRLPHPASLFFLGLCCIMVLSWLAAVLEWRVLHPASGTSLAANNLISRDGAWWLLSHLVENFIKFPPLAIVLVGMLGIGMAERTGLLATILRLVIVRTPQVMLTPVTLFLGIMSSLAVDAGYVVLPPIAAALYLAAGRSPLVGIAVAFAGVSAGFGANLFITALDPLLAGFTQSAATILVADYQVAVTANWWFMIASTLVLTLTGWWVTVRWVEPLSVHYPADQTAAGPSAETAITAMEIRALYRALAALLLAVTIILLWIFLPEGVLHGEGNRFARWIEATVPLLFLVFVIPAIVFGVSIGNIRSDKDIADMMGATIAALGPYIVLAFFAAQFVEAFKYSSLGEMLAISGGLWLASLALPAPVLLVGFVMLAMLANLFIGSSSAKYAFLAPVFVPMLMLAGFSPELTQAAYRVGDSVTNVITPLNPYMIIVLAFVQQYAQKAGMGTLIAMMLPYTIAFALIWSLLLVGWLLLDIPLGPGGSLVFEFIQAAR</sequence>
<dbReference type="AlphaFoldDB" id="A0A1G5SGD5"/>
<dbReference type="RefSeq" id="WP_090286632.1">
    <property type="nucleotide sequence ID" value="NZ_FMWO01000054.1"/>
</dbReference>
<organism evidence="2 3">
    <name type="scientific">Nitrosomonas mobilis</name>
    <dbReference type="NCBI Taxonomy" id="51642"/>
    <lineage>
        <taxon>Bacteria</taxon>
        <taxon>Pseudomonadati</taxon>
        <taxon>Pseudomonadota</taxon>
        <taxon>Betaproteobacteria</taxon>
        <taxon>Nitrosomonadales</taxon>
        <taxon>Nitrosomonadaceae</taxon>
        <taxon>Nitrosomonas</taxon>
    </lineage>
</organism>
<dbReference type="PANTHER" id="PTHR30282:SF0">
    <property type="entry name" value="P-AMINOBENZOYL-GLUTAMATE TRANSPORT PROTEIN"/>
    <property type="match status" value="1"/>
</dbReference>
<dbReference type="GO" id="GO:1902604">
    <property type="term" value="P:p-aminobenzoyl-glutamate transmembrane transport"/>
    <property type="evidence" value="ECO:0007669"/>
    <property type="project" value="InterPro"/>
</dbReference>